<evidence type="ECO:0000313" key="5">
    <source>
        <dbReference type="Proteomes" id="UP000012043"/>
    </source>
</evidence>
<name>J1QG53_9ALTE</name>
<comment type="similarity">
    <text evidence="1">Belongs to the bacterial solute-binding protein 3 family.</text>
</comment>
<keyword evidence="5" id="KW-1185">Reference proteome</keyword>
<dbReference type="AlphaFoldDB" id="J1QG53"/>
<comment type="caution">
    <text evidence="4">The sequence shown here is derived from an EMBL/GenBank/DDBJ whole genome shotgun (WGS) entry which is preliminary data.</text>
</comment>
<dbReference type="Pfam" id="PF00497">
    <property type="entry name" value="SBP_bac_3"/>
    <property type="match status" value="1"/>
</dbReference>
<dbReference type="PANTHER" id="PTHR35936">
    <property type="entry name" value="MEMBRANE-BOUND LYTIC MUREIN TRANSGLYCOSYLASE F"/>
    <property type="match status" value="1"/>
</dbReference>
<evidence type="ECO:0000259" key="3">
    <source>
        <dbReference type="SMART" id="SM00062"/>
    </source>
</evidence>
<accession>J1QG53</accession>
<sequence length="325" mass="36434">MFKAAALFIVNKIVVYKVVINKVATSKVAISKAVRNKLAFSQAILSLLLLFAISPLAATSDRGDLYQELQPGQRAQLTVLYVPAEGFAYTNLQGELTGVSVEIIRDFANWLQQQHNLRLQLNFVAETDWQRFYQRIVQAQGGVFGLGNVTITEPRKQELAFSPPYLHNIAALISHQDIPALPAWPAFSEHFAALQPLAFSGTLHEQRINRLRDQYQPNALVYQVSSNPELLTKVASGQYYAYVDAYNYWRAREAGMPLRDHPIAAETGETFGFIMPHNNDWASLLEAFFSADGGYLNSARYRQLLTEQLGPELAQLLLTSKEGEK</sequence>
<dbReference type="PANTHER" id="PTHR35936:SF19">
    <property type="entry name" value="AMINO-ACID-BINDING PROTEIN YXEM-RELATED"/>
    <property type="match status" value="1"/>
</dbReference>
<gene>
    <name evidence="4" type="ORF">AEST_27570</name>
</gene>
<proteinExistence type="inferred from homology"/>
<protein>
    <submittedName>
        <fullName evidence="4">Periplasmic component of amino acid ABC-type transporter/signal transduction system</fullName>
    </submittedName>
</protein>
<dbReference type="EMBL" id="ALAB01000035">
    <property type="protein sequence ID" value="EJI84486.1"/>
    <property type="molecule type" value="Genomic_DNA"/>
</dbReference>
<reference evidence="4 5" key="1">
    <citation type="journal article" date="2012" name="J. Bacteriol.">
        <title>Genome Sequence of Pectin-Degrading Alishewanella aestuarii Strain B11T, Isolated from Tidal Flat Sediment.</title>
        <authorList>
            <person name="Jung J."/>
            <person name="Choi S."/>
            <person name="Chun J."/>
            <person name="Park W."/>
        </authorList>
    </citation>
    <scope>NUCLEOTIDE SEQUENCE [LARGE SCALE GENOMIC DNA]</scope>
    <source>
        <strain evidence="4 5">B11</strain>
    </source>
</reference>
<dbReference type="SMART" id="SM00062">
    <property type="entry name" value="PBPb"/>
    <property type="match status" value="1"/>
</dbReference>
<evidence type="ECO:0000256" key="1">
    <source>
        <dbReference type="ARBA" id="ARBA00010333"/>
    </source>
</evidence>
<dbReference type="Gene3D" id="3.40.190.10">
    <property type="entry name" value="Periplasmic binding protein-like II"/>
    <property type="match status" value="1"/>
</dbReference>
<dbReference type="InterPro" id="IPR001638">
    <property type="entry name" value="Solute-binding_3/MltF_N"/>
</dbReference>
<dbReference type="RefSeq" id="WP_008609735.1">
    <property type="nucleotide sequence ID" value="NZ_ALAB01000035.1"/>
</dbReference>
<organism evidence="4 5">
    <name type="scientific">Alishewanella aestuarii B11</name>
    <dbReference type="NCBI Taxonomy" id="1197174"/>
    <lineage>
        <taxon>Bacteria</taxon>
        <taxon>Pseudomonadati</taxon>
        <taxon>Pseudomonadota</taxon>
        <taxon>Gammaproteobacteria</taxon>
        <taxon>Alteromonadales</taxon>
        <taxon>Alteromonadaceae</taxon>
        <taxon>Alishewanella</taxon>
    </lineage>
</organism>
<evidence type="ECO:0000256" key="2">
    <source>
        <dbReference type="ARBA" id="ARBA00022729"/>
    </source>
</evidence>
<dbReference type="SUPFAM" id="SSF53850">
    <property type="entry name" value="Periplasmic binding protein-like II"/>
    <property type="match status" value="1"/>
</dbReference>
<keyword evidence="2" id="KW-0732">Signal</keyword>
<dbReference type="Proteomes" id="UP000012043">
    <property type="component" value="Unassembled WGS sequence"/>
</dbReference>
<evidence type="ECO:0000313" key="4">
    <source>
        <dbReference type="EMBL" id="EJI84486.1"/>
    </source>
</evidence>
<feature type="domain" description="Solute-binding protein family 3/N-terminal" evidence="3">
    <location>
        <begin position="76"/>
        <end position="312"/>
    </location>
</feature>
<dbReference type="PATRIC" id="fig|1197174.4.peg.2697"/>